<comment type="caution">
    <text evidence="1">The sequence shown here is derived from an EMBL/GenBank/DDBJ whole genome shotgun (WGS) entry which is preliminary data.</text>
</comment>
<organism evidence="1 2">
    <name type="scientific">Methylovulum psychrotolerans</name>
    <dbReference type="NCBI Taxonomy" id="1704499"/>
    <lineage>
        <taxon>Bacteria</taxon>
        <taxon>Pseudomonadati</taxon>
        <taxon>Pseudomonadota</taxon>
        <taxon>Gammaproteobacteria</taxon>
        <taxon>Methylococcales</taxon>
        <taxon>Methylococcaceae</taxon>
        <taxon>Methylovulum</taxon>
    </lineage>
</organism>
<evidence type="ECO:0000313" key="1">
    <source>
        <dbReference type="EMBL" id="POZ51614.1"/>
    </source>
</evidence>
<dbReference type="Proteomes" id="UP000237423">
    <property type="component" value="Unassembled WGS sequence"/>
</dbReference>
<accession>A0A2S5CLF3</accession>
<proteinExistence type="predicted"/>
<evidence type="ECO:0000313" key="2">
    <source>
        <dbReference type="Proteomes" id="UP000237423"/>
    </source>
</evidence>
<dbReference type="AlphaFoldDB" id="A0A2S5CLF3"/>
<name>A0A2S5CLF3_9GAMM</name>
<protein>
    <submittedName>
        <fullName evidence="1">Uncharacterized protein</fullName>
    </submittedName>
</protein>
<dbReference type="EMBL" id="PGFZ01000005">
    <property type="protein sequence ID" value="POZ51614.1"/>
    <property type="molecule type" value="Genomic_DNA"/>
</dbReference>
<reference evidence="1 2" key="1">
    <citation type="submission" date="2017-11" db="EMBL/GenBank/DDBJ databases">
        <title>Draft Genome Sequence of Methylobacter psychrotolerans Sph1T, an Obligate Methanotroph from Low-Temperature Environments.</title>
        <authorList>
            <person name="Oshkin I.Y."/>
            <person name="Miroshnikov K."/>
            <person name="Belova S.E."/>
            <person name="Korzhenkov A."/>
            <person name="Toshchakov S.V."/>
            <person name="Dedysh S.N."/>
        </authorList>
    </citation>
    <scope>NUCLEOTIDE SEQUENCE [LARGE SCALE GENOMIC DNA]</scope>
    <source>
        <strain evidence="1 2">Sph1</strain>
    </source>
</reference>
<gene>
    <name evidence="1" type="ORF">AADEFJLK_02482</name>
</gene>
<sequence length="56" mass="6784">MNLSRLIREVSMKWQIYFMRRAKVKMLSNGLYWMLPSDYFDAIFNGICPIWHNNAL</sequence>